<evidence type="ECO:0000313" key="2">
    <source>
        <dbReference type="Proteomes" id="UP000295511"/>
    </source>
</evidence>
<dbReference type="AlphaFoldDB" id="A0A4R5KJG5"/>
<dbReference type="RefSeq" id="WP_133204515.1">
    <property type="nucleotide sequence ID" value="NZ_SMRU01000013.1"/>
</dbReference>
<comment type="caution">
    <text evidence="1">The sequence shown here is derived from an EMBL/GenBank/DDBJ whole genome shotgun (WGS) entry which is preliminary data.</text>
</comment>
<protein>
    <recommendedName>
        <fullName evidence="3">Camelysin metallo-endopeptidase</fullName>
    </recommendedName>
</protein>
<organism evidence="1 2">
    <name type="scientific">Arthrobacter terricola</name>
    <dbReference type="NCBI Taxonomy" id="2547396"/>
    <lineage>
        <taxon>Bacteria</taxon>
        <taxon>Bacillati</taxon>
        <taxon>Actinomycetota</taxon>
        <taxon>Actinomycetes</taxon>
        <taxon>Micrococcales</taxon>
        <taxon>Micrococcaceae</taxon>
        <taxon>Arthrobacter</taxon>
    </lineage>
</organism>
<dbReference type="OrthoDB" id="4990321at2"/>
<evidence type="ECO:0008006" key="3">
    <source>
        <dbReference type="Google" id="ProtNLM"/>
    </source>
</evidence>
<evidence type="ECO:0000313" key="1">
    <source>
        <dbReference type="EMBL" id="TDF95282.1"/>
    </source>
</evidence>
<keyword evidence="2" id="KW-1185">Reference proteome</keyword>
<accession>A0A4R5KJG5</accession>
<dbReference type="EMBL" id="SMRU01000013">
    <property type="protein sequence ID" value="TDF95282.1"/>
    <property type="molecule type" value="Genomic_DNA"/>
</dbReference>
<name>A0A4R5KJG5_9MICC</name>
<proteinExistence type="predicted"/>
<reference evidence="1 2" key="1">
    <citation type="submission" date="2019-03" db="EMBL/GenBank/DDBJ databases">
        <title>Whole genome sequence of Arthrobacter sp JH1-1.</title>
        <authorList>
            <person name="Trinh H.N."/>
        </authorList>
    </citation>
    <scope>NUCLEOTIDE SEQUENCE [LARGE SCALE GENOMIC DNA]</scope>
    <source>
        <strain evidence="1 2">JH1-1</strain>
    </source>
</reference>
<sequence>MKNPIKTFGDVRKAGRVKLVLTAGVLVAATVAVTGATSTDFARLNFVGATLVESPRFDIGIVRADGAVEQADKDGGFDWAVAGASDLVPGKSVSTTIPVFNNTYNLKADTSFQVVLRNGDGRVAPGVPIILPFLRFTATDETNKVIFTDVTWDQAKGALGVMEPRWGAVLNNGEQFTPAASGSAKKLNLTIKYIDGPGVENYNGGQAALSVRFDAVSAAR</sequence>
<gene>
    <name evidence="1" type="ORF">E1809_12250</name>
</gene>
<dbReference type="Proteomes" id="UP000295511">
    <property type="component" value="Unassembled WGS sequence"/>
</dbReference>